<keyword evidence="4 6" id="KW-0067">ATP-binding</keyword>
<evidence type="ECO:0000313" key="9">
    <source>
        <dbReference type="Proteomes" id="UP000238007"/>
    </source>
</evidence>
<dbReference type="InterPro" id="IPR012094">
    <property type="entry name" value="tRNA_Ile_lys_synt"/>
</dbReference>
<evidence type="ECO:0000256" key="5">
    <source>
        <dbReference type="ARBA" id="ARBA00048539"/>
    </source>
</evidence>
<dbReference type="GO" id="GO:0032267">
    <property type="term" value="F:tRNA(Ile)-lysidine synthase activity"/>
    <property type="evidence" value="ECO:0007669"/>
    <property type="project" value="UniProtKB-EC"/>
</dbReference>
<dbReference type="PANTHER" id="PTHR43033">
    <property type="entry name" value="TRNA(ILE)-LYSIDINE SYNTHASE-RELATED"/>
    <property type="match status" value="1"/>
</dbReference>
<gene>
    <name evidence="6" type="primary">tilS</name>
    <name evidence="8" type="ORF">CLV80_107128</name>
</gene>
<proteinExistence type="inferred from homology"/>
<dbReference type="PANTHER" id="PTHR43033:SF1">
    <property type="entry name" value="TRNA(ILE)-LYSIDINE SYNTHASE-RELATED"/>
    <property type="match status" value="1"/>
</dbReference>
<dbReference type="AlphaFoldDB" id="A0A2T0VXS5"/>
<keyword evidence="9" id="KW-1185">Reference proteome</keyword>
<dbReference type="GO" id="GO:0005737">
    <property type="term" value="C:cytoplasm"/>
    <property type="evidence" value="ECO:0007669"/>
    <property type="project" value="UniProtKB-SubCell"/>
</dbReference>
<dbReference type="InterPro" id="IPR012795">
    <property type="entry name" value="tRNA_Ile_lys_synt_N"/>
</dbReference>
<comment type="function">
    <text evidence="6">Ligates lysine onto the cytidine present at position 34 of the AUA codon-specific tRNA(Ile) that contains the anticodon CAU, in an ATP-dependent manner. Cytidine is converted to lysidine, thus changing the amino acid specificity of the tRNA from methionine to isoleucine.</text>
</comment>
<organism evidence="8 9">
    <name type="scientific">Yoonia maritima</name>
    <dbReference type="NCBI Taxonomy" id="1435347"/>
    <lineage>
        <taxon>Bacteria</taxon>
        <taxon>Pseudomonadati</taxon>
        <taxon>Pseudomonadota</taxon>
        <taxon>Alphaproteobacteria</taxon>
        <taxon>Rhodobacterales</taxon>
        <taxon>Paracoccaceae</taxon>
        <taxon>Yoonia</taxon>
    </lineage>
</organism>
<keyword evidence="6" id="KW-0963">Cytoplasm</keyword>
<dbReference type="CDD" id="cd01992">
    <property type="entry name" value="TilS_N"/>
    <property type="match status" value="1"/>
</dbReference>
<evidence type="ECO:0000313" key="8">
    <source>
        <dbReference type="EMBL" id="PRY76951.1"/>
    </source>
</evidence>
<evidence type="ECO:0000256" key="3">
    <source>
        <dbReference type="ARBA" id="ARBA00022741"/>
    </source>
</evidence>
<comment type="domain">
    <text evidence="6">The N-terminal region contains the highly conserved SGGXDS motif, predicted to be a P-loop motif involved in ATP binding.</text>
</comment>
<dbReference type="OrthoDB" id="9807403at2"/>
<evidence type="ECO:0000256" key="6">
    <source>
        <dbReference type="HAMAP-Rule" id="MF_01161"/>
    </source>
</evidence>
<evidence type="ECO:0000256" key="1">
    <source>
        <dbReference type="ARBA" id="ARBA00022598"/>
    </source>
</evidence>
<dbReference type="EC" id="6.3.4.19" evidence="6"/>
<dbReference type="EMBL" id="PVTP01000007">
    <property type="protein sequence ID" value="PRY76951.1"/>
    <property type="molecule type" value="Genomic_DNA"/>
</dbReference>
<feature type="binding site" evidence="6">
    <location>
        <begin position="35"/>
        <end position="40"/>
    </location>
    <ligand>
        <name>ATP</name>
        <dbReference type="ChEBI" id="CHEBI:30616"/>
    </ligand>
</feature>
<dbReference type="GO" id="GO:0006400">
    <property type="term" value="P:tRNA modification"/>
    <property type="evidence" value="ECO:0007669"/>
    <property type="project" value="UniProtKB-UniRule"/>
</dbReference>
<dbReference type="NCBIfam" id="TIGR02432">
    <property type="entry name" value="lysidine_TilS_N"/>
    <property type="match status" value="1"/>
</dbReference>
<dbReference type="HAMAP" id="MF_01161">
    <property type="entry name" value="tRNA_Ile_lys_synt"/>
    <property type="match status" value="1"/>
</dbReference>
<dbReference type="SUPFAM" id="SSF52402">
    <property type="entry name" value="Adenine nucleotide alpha hydrolases-like"/>
    <property type="match status" value="1"/>
</dbReference>
<dbReference type="GO" id="GO:0005524">
    <property type="term" value="F:ATP binding"/>
    <property type="evidence" value="ECO:0007669"/>
    <property type="project" value="UniProtKB-UniRule"/>
</dbReference>
<feature type="domain" description="tRNA(Ile)-lysidine/2-thiocytidine synthase N-terminal" evidence="7">
    <location>
        <begin position="31"/>
        <end position="205"/>
    </location>
</feature>
<protein>
    <recommendedName>
        <fullName evidence="6">tRNA(Ile)-lysidine synthase</fullName>
        <ecNumber evidence="6">6.3.4.19</ecNumber>
    </recommendedName>
    <alternativeName>
        <fullName evidence="6">tRNA(Ile)-2-lysyl-cytidine synthase</fullName>
    </alternativeName>
    <alternativeName>
        <fullName evidence="6">tRNA(Ile)-lysidine synthetase</fullName>
    </alternativeName>
</protein>
<keyword evidence="3 6" id="KW-0547">Nucleotide-binding</keyword>
<keyword evidence="1 6" id="KW-0436">Ligase</keyword>
<accession>A0A2T0VXS5</accession>
<name>A0A2T0VXS5_9RHOB</name>
<comment type="subcellular location">
    <subcellularLocation>
        <location evidence="6">Cytoplasm</location>
    </subcellularLocation>
</comment>
<evidence type="ECO:0000256" key="2">
    <source>
        <dbReference type="ARBA" id="ARBA00022694"/>
    </source>
</evidence>
<keyword evidence="2 6" id="KW-0819">tRNA processing</keyword>
<comment type="similarity">
    <text evidence="6">Belongs to the tRNA(Ile)-lysidine synthase family.</text>
</comment>
<dbReference type="Gene3D" id="3.40.50.620">
    <property type="entry name" value="HUPs"/>
    <property type="match status" value="1"/>
</dbReference>
<comment type="caution">
    <text evidence="8">The sequence shown here is derived from an EMBL/GenBank/DDBJ whole genome shotgun (WGS) entry which is preliminary data.</text>
</comment>
<evidence type="ECO:0000259" key="7">
    <source>
        <dbReference type="Pfam" id="PF01171"/>
    </source>
</evidence>
<dbReference type="Pfam" id="PF01171">
    <property type="entry name" value="ATP_bind_3"/>
    <property type="match status" value="1"/>
</dbReference>
<dbReference type="InterPro" id="IPR014729">
    <property type="entry name" value="Rossmann-like_a/b/a_fold"/>
</dbReference>
<dbReference type="InterPro" id="IPR011063">
    <property type="entry name" value="TilS/TtcA_N"/>
</dbReference>
<evidence type="ECO:0000256" key="4">
    <source>
        <dbReference type="ARBA" id="ARBA00022840"/>
    </source>
</evidence>
<comment type="catalytic activity">
    <reaction evidence="5 6">
        <text>cytidine(34) in tRNA(Ile2) + L-lysine + ATP = lysidine(34) in tRNA(Ile2) + AMP + diphosphate + H(+)</text>
        <dbReference type="Rhea" id="RHEA:43744"/>
        <dbReference type="Rhea" id="RHEA-COMP:10625"/>
        <dbReference type="Rhea" id="RHEA-COMP:10670"/>
        <dbReference type="ChEBI" id="CHEBI:15378"/>
        <dbReference type="ChEBI" id="CHEBI:30616"/>
        <dbReference type="ChEBI" id="CHEBI:32551"/>
        <dbReference type="ChEBI" id="CHEBI:33019"/>
        <dbReference type="ChEBI" id="CHEBI:82748"/>
        <dbReference type="ChEBI" id="CHEBI:83665"/>
        <dbReference type="ChEBI" id="CHEBI:456215"/>
        <dbReference type="EC" id="6.3.4.19"/>
    </reaction>
</comment>
<dbReference type="RefSeq" id="WP_106358113.1">
    <property type="nucleotide sequence ID" value="NZ_PVTP01000007.1"/>
</dbReference>
<sequence length="419" mass="46233">MPVADKQSGLLDQFGQAFERHITAVPDGLIGLAVSGGGDSVAMMHMAARMIDPTGLRVVSVNHGLRAEAVAELVQVGAQASRLGIPHVVLDWTWDRTGNLQAAARDGRWQLMRDWAVETGVGALCLGHTEDDQIETLLLRLARGSGVDGLTAMSALDRRDGMTILRPLLGMSRDALREWLVSQAIQWSDDPSNDDVRFDRVRARQMYAQLETLGLTRKRFLQTADHMRAAQRSLQQAAHEFAQTYVTQDLGDLVFSPEALDLQAEDVPRRVMAEAFSWMATKTYRPRFENMLARVEQVRNGEQVTLGGCIMLPLSDGGMRLVREASATASSMAACGELWDKRWRIKGPMRDNLRFQALGDGLNACKDWRQTGALRLSLLASPSVWHQDTLIAAPLAGLSNGWTAQIVADFRSRAFGIED</sequence>
<reference evidence="8 9" key="1">
    <citation type="submission" date="2018-03" db="EMBL/GenBank/DDBJ databases">
        <title>Genomic Encyclopedia of Archaeal and Bacterial Type Strains, Phase II (KMG-II): from individual species to whole genera.</title>
        <authorList>
            <person name="Goeker M."/>
        </authorList>
    </citation>
    <scope>NUCLEOTIDE SEQUENCE [LARGE SCALE GENOMIC DNA]</scope>
    <source>
        <strain evidence="8 9">DSM 101533</strain>
    </source>
</reference>
<dbReference type="Proteomes" id="UP000238007">
    <property type="component" value="Unassembled WGS sequence"/>
</dbReference>